<organism evidence="11 12">
    <name type="scientific">Ravibacter arvi</name>
    <dbReference type="NCBI Taxonomy" id="2051041"/>
    <lineage>
        <taxon>Bacteria</taxon>
        <taxon>Pseudomonadati</taxon>
        <taxon>Bacteroidota</taxon>
        <taxon>Cytophagia</taxon>
        <taxon>Cytophagales</taxon>
        <taxon>Spirosomataceae</taxon>
        <taxon>Ravibacter</taxon>
    </lineage>
</organism>
<evidence type="ECO:0000256" key="5">
    <source>
        <dbReference type="ARBA" id="ARBA00022729"/>
    </source>
</evidence>
<evidence type="ECO:0000259" key="10">
    <source>
        <dbReference type="PROSITE" id="PS51007"/>
    </source>
</evidence>
<keyword evidence="7 8" id="KW-0408">Iron</keyword>
<sequence>MKIRILLISCVAVVGILAAIQTMRFDADWPEYYGDGARSHYASLDQINGDNVSRLKIAWIYESGGSDTVRNRTQIQCNPIIIDGILYGVSADIQAFAIEAATGKPIWKTRLDDNKGTTSRGVTYWAEGDDKRIFFGAGPWLHALDAKTGKPVESFGHEGRINLKTGIGRPGADNYVTSNTPNTIYKNLIIVGVRVSESETALLGDIRAFDVRTGELAWTFHTIPAKGEPGYETWLPENPRERIGAANPWMGMAIDRQRGILYAPTGSAAPDFYGGDRKGDNLYANCLLALDAATGKKLWHYQLVRHDIWDRDPPAPPNLLTITRKTSDGKNEKIDVVAVVTKQGFTFVFDRVTGLPVFPIEEKPFPQTAVDGEEASPAQPVPRLPEPFTRQSFTPKDVNAFAAGRDSLVHIVQNTNTGQPYTPLTDRVTILYPGSDGGAQWGGAATDPEGVLYVPAKEIPVYMSLVRRQLSASGSASAGKSQYEFYCAACHGADLKGNHDGSYPSLSEIHNRLTRDQVIQVLQTGRGMMPSFSHISRAERDAIVGFLFNNTVEEPVEISQTVRTPYRHTGYNRWYDRNGYPVSSPPWGTLTAIDLNTGEHRWQIPLGEYRELTERGIPRTGTDNYGGPIVTAGGLVFIAATRDEKIRAFDRKTGRMLWEHALPAAGYATPSTYQVNGRQYIVIACGGGKLNTKSGDQYVAFCLDSD</sequence>
<dbReference type="Pfam" id="PF01011">
    <property type="entry name" value="PQQ"/>
    <property type="match status" value="2"/>
</dbReference>
<dbReference type="EMBL" id="BAABEY010000033">
    <property type="protein sequence ID" value="GAA4445322.1"/>
    <property type="molecule type" value="Genomic_DNA"/>
</dbReference>
<dbReference type="Proteomes" id="UP001501508">
    <property type="component" value="Unassembled WGS sequence"/>
</dbReference>
<dbReference type="InterPro" id="IPR009056">
    <property type="entry name" value="Cyt_c-like_dom"/>
</dbReference>
<comment type="caution">
    <text evidence="11">The sequence shown here is derived from an EMBL/GenBank/DDBJ whole genome shotgun (WGS) entry which is preliminary data.</text>
</comment>
<keyword evidence="6" id="KW-0560">Oxidoreductase</keyword>
<protein>
    <recommendedName>
        <fullName evidence="10">Cytochrome c domain-containing protein</fullName>
    </recommendedName>
</protein>
<dbReference type="RefSeq" id="WP_345031919.1">
    <property type="nucleotide sequence ID" value="NZ_BAABEY010000033.1"/>
</dbReference>
<dbReference type="InterPro" id="IPR011047">
    <property type="entry name" value="Quinoprotein_ADH-like_sf"/>
</dbReference>
<keyword evidence="12" id="KW-1185">Reference proteome</keyword>
<dbReference type="SUPFAM" id="SSF46626">
    <property type="entry name" value="Cytochrome c"/>
    <property type="match status" value="1"/>
</dbReference>
<evidence type="ECO:0000313" key="11">
    <source>
        <dbReference type="EMBL" id="GAA4445322.1"/>
    </source>
</evidence>
<dbReference type="InterPro" id="IPR017511">
    <property type="entry name" value="PQQ_mDH"/>
</dbReference>
<dbReference type="InterPro" id="IPR002372">
    <property type="entry name" value="PQQ_rpt_dom"/>
</dbReference>
<feature type="domain" description="Cytochrome c" evidence="10">
    <location>
        <begin position="474"/>
        <end position="551"/>
    </location>
</feature>
<evidence type="ECO:0000256" key="3">
    <source>
        <dbReference type="ARBA" id="ARBA00022617"/>
    </source>
</evidence>
<evidence type="ECO:0000256" key="4">
    <source>
        <dbReference type="ARBA" id="ARBA00022723"/>
    </source>
</evidence>
<dbReference type="CDD" id="cd10280">
    <property type="entry name" value="PQQ_mGDH"/>
    <property type="match status" value="1"/>
</dbReference>
<keyword evidence="3 8" id="KW-0349">Heme</keyword>
<evidence type="ECO:0000256" key="8">
    <source>
        <dbReference type="PROSITE-ProRule" id="PRU00433"/>
    </source>
</evidence>
<name>A0ABP8M6M4_9BACT</name>
<dbReference type="SUPFAM" id="SSF50998">
    <property type="entry name" value="Quinoprotein alcohol dehydrogenase-like"/>
    <property type="match status" value="1"/>
</dbReference>
<dbReference type="PANTHER" id="PTHR32303:SF4">
    <property type="entry name" value="QUINOPROTEIN GLUCOSE DEHYDROGENASE"/>
    <property type="match status" value="1"/>
</dbReference>
<evidence type="ECO:0000313" key="12">
    <source>
        <dbReference type="Proteomes" id="UP001501508"/>
    </source>
</evidence>
<accession>A0ABP8M6M4</accession>
<comment type="similarity">
    <text evidence="2">Belongs to the bacterial PQQ dehydrogenase family.</text>
</comment>
<evidence type="ECO:0000256" key="9">
    <source>
        <dbReference type="SAM" id="MobiDB-lite"/>
    </source>
</evidence>
<dbReference type="Pfam" id="PF13442">
    <property type="entry name" value="Cytochrome_CBB3"/>
    <property type="match status" value="1"/>
</dbReference>
<comment type="cofactor">
    <cofactor evidence="1">
        <name>pyrroloquinoline quinone</name>
        <dbReference type="ChEBI" id="CHEBI:58442"/>
    </cofactor>
</comment>
<evidence type="ECO:0000256" key="1">
    <source>
        <dbReference type="ARBA" id="ARBA00001931"/>
    </source>
</evidence>
<dbReference type="PANTHER" id="PTHR32303">
    <property type="entry name" value="QUINOPROTEIN ALCOHOL DEHYDROGENASE (CYTOCHROME C)"/>
    <property type="match status" value="1"/>
</dbReference>
<reference evidence="12" key="1">
    <citation type="journal article" date="2019" name="Int. J. Syst. Evol. Microbiol.">
        <title>The Global Catalogue of Microorganisms (GCM) 10K type strain sequencing project: providing services to taxonomists for standard genome sequencing and annotation.</title>
        <authorList>
            <consortium name="The Broad Institute Genomics Platform"/>
            <consortium name="The Broad Institute Genome Sequencing Center for Infectious Disease"/>
            <person name="Wu L."/>
            <person name="Ma J."/>
        </authorList>
    </citation>
    <scope>NUCLEOTIDE SEQUENCE [LARGE SCALE GENOMIC DNA]</scope>
    <source>
        <strain evidence="12">JCM 31920</strain>
    </source>
</reference>
<evidence type="ECO:0000256" key="2">
    <source>
        <dbReference type="ARBA" id="ARBA00008156"/>
    </source>
</evidence>
<feature type="region of interest" description="Disordered" evidence="9">
    <location>
        <begin position="370"/>
        <end position="389"/>
    </location>
</feature>
<dbReference type="Gene3D" id="2.140.10.10">
    <property type="entry name" value="Quinoprotein alcohol dehydrogenase-like superfamily"/>
    <property type="match status" value="2"/>
</dbReference>
<evidence type="ECO:0000256" key="6">
    <source>
        <dbReference type="ARBA" id="ARBA00023002"/>
    </source>
</evidence>
<keyword evidence="4 8" id="KW-0479">Metal-binding</keyword>
<gene>
    <name evidence="11" type="ORF">GCM10023091_36820</name>
</gene>
<dbReference type="InterPro" id="IPR018391">
    <property type="entry name" value="PQQ_b-propeller_rpt"/>
</dbReference>
<proteinExistence type="inferred from homology"/>
<dbReference type="PROSITE" id="PS51007">
    <property type="entry name" value="CYTC"/>
    <property type="match status" value="1"/>
</dbReference>
<keyword evidence="5" id="KW-0732">Signal</keyword>
<dbReference type="SMART" id="SM00564">
    <property type="entry name" value="PQQ"/>
    <property type="match status" value="5"/>
</dbReference>
<evidence type="ECO:0000256" key="7">
    <source>
        <dbReference type="ARBA" id="ARBA00023004"/>
    </source>
</evidence>
<dbReference type="InterPro" id="IPR036909">
    <property type="entry name" value="Cyt_c-like_dom_sf"/>
</dbReference>